<dbReference type="Proteomes" id="UP001314635">
    <property type="component" value="Unassembled WGS sequence"/>
</dbReference>
<name>A0ABS5G171_9BRAD</name>
<dbReference type="RefSeq" id="WP_012040839.1">
    <property type="nucleotide sequence ID" value="NZ_JABFDP010000051.1"/>
</dbReference>
<feature type="chain" id="PRO_5045210493" evidence="1">
    <location>
        <begin position="31"/>
        <end position="82"/>
    </location>
</feature>
<organism evidence="2 3">
    <name type="scientific">Bradyrhizobium denitrificans</name>
    <dbReference type="NCBI Taxonomy" id="2734912"/>
    <lineage>
        <taxon>Bacteria</taxon>
        <taxon>Pseudomonadati</taxon>
        <taxon>Pseudomonadota</taxon>
        <taxon>Alphaproteobacteria</taxon>
        <taxon>Hyphomicrobiales</taxon>
        <taxon>Nitrobacteraceae</taxon>
        <taxon>Bradyrhizobium</taxon>
    </lineage>
</organism>
<gene>
    <name evidence="2" type="ORF">JQ619_04480</name>
</gene>
<evidence type="ECO:0000256" key="1">
    <source>
        <dbReference type="SAM" id="SignalP"/>
    </source>
</evidence>
<comment type="caution">
    <text evidence="2">The sequence shown here is derived from an EMBL/GenBank/DDBJ whole genome shotgun (WGS) entry which is preliminary data.</text>
</comment>
<reference evidence="3" key="1">
    <citation type="journal article" date="2021" name="ISME J.">
        <title>Evolutionary origin and ecological implication of a unique nif island in free-living Bradyrhizobium lineages.</title>
        <authorList>
            <person name="Tao J."/>
        </authorList>
    </citation>
    <scope>NUCLEOTIDE SEQUENCE [LARGE SCALE GENOMIC DNA]</scope>
    <source>
        <strain evidence="3">SZCCT0094</strain>
    </source>
</reference>
<sequence>MTSSLRLLAAAAIVASTGLLASASTSPAEAGWDWLGNKDYVRCLQLFYTGDFLMPANATPAQRAAKHEAGRRYCNRQYYGHD</sequence>
<evidence type="ECO:0000313" key="2">
    <source>
        <dbReference type="EMBL" id="MBR1135014.1"/>
    </source>
</evidence>
<protein>
    <submittedName>
        <fullName evidence="2">Uncharacterized protein</fullName>
    </submittedName>
</protein>
<accession>A0ABS5G171</accession>
<feature type="signal peptide" evidence="1">
    <location>
        <begin position="1"/>
        <end position="30"/>
    </location>
</feature>
<evidence type="ECO:0000313" key="3">
    <source>
        <dbReference type="Proteomes" id="UP001314635"/>
    </source>
</evidence>
<proteinExistence type="predicted"/>
<keyword evidence="1" id="KW-0732">Signal</keyword>
<dbReference type="EMBL" id="JAFCLK010000003">
    <property type="protein sequence ID" value="MBR1135014.1"/>
    <property type="molecule type" value="Genomic_DNA"/>
</dbReference>
<keyword evidence="3" id="KW-1185">Reference proteome</keyword>